<feature type="region of interest" description="Disordered" evidence="1">
    <location>
        <begin position="581"/>
        <end position="666"/>
    </location>
</feature>
<protein>
    <submittedName>
        <fullName evidence="2">Uncharacterized protein</fullName>
    </submittedName>
</protein>
<feature type="compositionally biased region" description="Basic and acidic residues" evidence="1">
    <location>
        <begin position="631"/>
        <end position="644"/>
    </location>
</feature>
<organism evidence="2 3">
    <name type="scientific">Porites evermanni</name>
    <dbReference type="NCBI Taxonomy" id="104178"/>
    <lineage>
        <taxon>Eukaryota</taxon>
        <taxon>Metazoa</taxon>
        <taxon>Cnidaria</taxon>
        <taxon>Anthozoa</taxon>
        <taxon>Hexacorallia</taxon>
        <taxon>Scleractinia</taxon>
        <taxon>Fungiina</taxon>
        <taxon>Poritidae</taxon>
        <taxon>Porites</taxon>
    </lineage>
</organism>
<feature type="compositionally biased region" description="Low complexity" evidence="1">
    <location>
        <begin position="427"/>
        <end position="438"/>
    </location>
</feature>
<feature type="compositionally biased region" description="Polar residues" evidence="1">
    <location>
        <begin position="62"/>
        <end position="87"/>
    </location>
</feature>
<feature type="compositionally biased region" description="Polar residues" evidence="1">
    <location>
        <begin position="645"/>
        <end position="659"/>
    </location>
</feature>
<gene>
    <name evidence="2" type="ORF">PEVE_00039264</name>
</gene>
<feature type="compositionally biased region" description="Polar residues" evidence="1">
    <location>
        <begin position="401"/>
        <end position="419"/>
    </location>
</feature>
<dbReference type="Proteomes" id="UP001159427">
    <property type="component" value="Unassembled WGS sequence"/>
</dbReference>
<feature type="compositionally biased region" description="Basic and acidic residues" evidence="1">
    <location>
        <begin position="465"/>
        <end position="476"/>
    </location>
</feature>
<feature type="region of interest" description="Disordered" evidence="1">
    <location>
        <begin position="51"/>
        <end position="91"/>
    </location>
</feature>
<feature type="region of interest" description="Disordered" evidence="1">
    <location>
        <begin position="1"/>
        <end position="35"/>
    </location>
</feature>
<dbReference type="EMBL" id="CALNXI010000069">
    <property type="protein sequence ID" value="CAH3017708.1"/>
    <property type="molecule type" value="Genomic_DNA"/>
</dbReference>
<reference evidence="2 3" key="1">
    <citation type="submission" date="2022-05" db="EMBL/GenBank/DDBJ databases">
        <authorList>
            <consortium name="Genoscope - CEA"/>
            <person name="William W."/>
        </authorList>
    </citation>
    <scope>NUCLEOTIDE SEQUENCE [LARGE SCALE GENOMIC DNA]</scope>
</reference>
<evidence type="ECO:0000313" key="2">
    <source>
        <dbReference type="EMBL" id="CAH3017708.1"/>
    </source>
</evidence>
<keyword evidence="3" id="KW-1185">Reference proteome</keyword>
<accession>A0ABN8LKN3</accession>
<evidence type="ECO:0000256" key="1">
    <source>
        <dbReference type="SAM" id="MobiDB-lite"/>
    </source>
</evidence>
<evidence type="ECO:0000313" key="3">
    <source>
        <dbReference type="Proteomes" id="UP001159427"/>
    </source>
</evidence>
<proteinExistence type="predicted"/>
<sequence length="666" mass="74209">MRLKIAMDPENDLLEPPADKTGPFGDLDSDYDDDDRRELISHYANEKYLSKWEEVDDEESQQEPSSTLHVHIPNSSNNDSQKNQTGDSKLGKDHLVAMPFDYDNMSLMSYNSIRDCTPSATPKTTPTGQCYPGQLPQSTYENLQLWKGYGGNIYFDAVRCKSMRINSAKSATTRKEDRAKRWKSKSCSPLKRKDERQAHTTCIPNTHEEVPLTSVHNLGSLRVRSCKEKKCKVINCRHKDTIRPFAGKIAKGFSEKIVKETIQKVQEDYGNSLPKEQSLAVSGGQVRDPVVDPIEKVQQFNTQHGFPALLADSSFFSHHGETKSSRVASGDIDPFIKLPLLGKNGWKHRLNEVGSGVSDEGNKSVNEPKPVFIIPFGAFDDPVDADSDLKRKMDTREKASSKTTADGTDISLGNTTDVGNHSERLDSNLNISSGNNNNFAETATFRGGEGSDGVKREVPSSVSAVHDEKSPRKGIPDFHLKREISNLSLSNYLRAVPTPRSQKHIRLTSTQSTLVPKMSYTKRSRALPTFYMVNSPLHHVHHSEVNQRMIGSQVYGGYYPSTGRREPAIFYAEISTCKEGNSLVSSSSAQNTNRRTKSSDSHRTSVNSPRLPKHTPLKASYVSRNSFSRQNSERSPRGDGRLSRSENNLLPVTGQQISRVSGVHDR</sequence>
<feature type="compositionally biased region" description="Polar residues" evidence="1">
    <location>
        <begin position="581"/>
        <end position="593"/>
    </location>
</feature>
<name>A0ABN8LKN3_9CNID</name>
<comment type="caution">
    <text evidence="2">The sequence shown here is derived from an EMBL/GenBank/DDBJ whole genome shotgun (WGS) entry which is preliminary data.</text>
</comment>
<feature type="region of interest" description="Disordered" evidence="1">
    <location>
        <begin position="392"/>
        <end position="476"/>
    </location>
</feature>